<dbReference type="PANTHER" id="PTHR35011:SF10">
    <property type="entry name" value="TRAP TRANSPORTER SMALL PERMEASE PROTEIN"/>
    <property type="match status" value="1"/>
</dbReference>
<dbReference type="RefSeq" id="WP_129969786.1">
    <property type="nucleotide sequence ID" value="NZ_JACCEW010000004.1"/>
</dbReference>
<evidence type="ECO:0000256" key="1">
    <source>
        <dbReference type="ARBA" id="ARBA00004429"/>
    </source>
</evidence>
<evidence type="ECO:0000256" key="5">
    <source>
        <dbReference type="ARBA" id="ARBA00022692"/>
    </source>
</evidence>
<evidence type="ECO:0000256" key="9">
    <source>
        <dbReference type="RuleBase" id="RU369079"/>
    </source>
</evidence>
<evidence type="ECO:0000256" key="2">
    <source>
        <dbReference type="ARBA" id="ARBA00022448"/>
    </source>
</evidence>
<keyword evidence="3" id="KW-1003">Cell membrane</keyword>
<sequence length="183" mass="20137">MAHIERVNRILTACERALNYVACLMMFLIMIIVVIDVVLRYFFNSPLGWSYELISLYLMVGLFFFSLSDTLNANGHIAVDLLLHRMSDRLRHAADAVGYGCASLVFAGIVYMAIVRTIVSYTGDEVIAGNIAWPTWLANLLVAIGSGVMLLRMVFRFAGHLLSWAAGRSIIALPPVSGSGEAH</sequence>
<comment type="caution">
    <text evidence="11">The sequence shown here is derived from an EMBL/GenBank/DDBJ whole genome shotgun (WGS) entry which is preliminary data.</text>
</comment>
<dbReference type="AlphaFoldDB" id="A0A853FD01"/>
<evidence type="ECO:0000256" key="8">
    <source>
        <dbReference type="ARBA" id="ARBA00038436"/>
    </source>
</evidence>
<accession>A0A853FD01</accession>
<keyword evidence="6 9" id="KW-1133">Transmembrane helix</keyword>
<feature type="transmembrane region" description="Helical" evidence="9">
    <location>
        <begin position="54"/>
        <end position="75"/>
    </location>
</feature>
<protein>
    <recommendedName>
        <fullName evidence="9">TRAP transporter small permease protein</fullName>
    </recommendedName>
</protein>
<dbReference type="OrthoDB" id="8559033at2"/>
<dbReference type="GO" id="GO:0005886">
    <property type="term" value="C:plasma membrane"/>
    <property type="evidence" value="ECO:0007669"/>
    <property type="project" value="UniProtKB-SubCell"/>
</dbReference>
<evidence type="ECO:0000313" key="11">
    <source>
        <dbReference type="EMBL" id="NYT37827.1"/>
    </source>
</evidence>
<dbReference type="Proteomes" id="UP000580517">
    <property type="component" value="Unassembled WGS sequence"/>
</dbReference>
<name>A0A853FD01_9BURK</name>
<dbReference type="EMBL" id="JACCEW010000004">
    <property type="protein sequence ID" value="NYT37827.1"/>
    <property type="molecule type" value="Genomic_DNA"/>
</dbReference>
<dbReference type="InterPro" id="IPR007387">
    <property type="entry name" value="TRAP_DctQ"/>
</dbReference>
<evidence type="ECO:0000256" key="4">
    <source>
        <dbReference type="ARBA" id="ARBA00022519"/>
    </source>
</evidence>
<gene>
    <name evidence="11" type="ORF">H0A68_13155</name>
</gene>
<evidence type="ECO:0000256" key="3">
    <source>
        <dbReference type="ARBA" id="ARBA00022475"/>
    </source>
</evidence>
<dbReference type="Pfam" id="PF04290">
    <property type="entry name" value="DctQ"/>
    <property type="match status" value="1"/>
</dbReference>
<proteinExistence type="inferred from homology"/>
<evidence type="ECO:0000313" key="12">
    <source>
        <dbReference type="Proteomes" id="UP000580517"/>
    </source>
</evidence>
<feature type="domain" description="Tripartite ATP-independent periplasmic transporters DctQ component" evidence="10">
    <location>
        <begin position="29"/>
        <end position="159"/>
    </location>
</feature>
<evidence type="ECO:0000256" key="6">
    <source>
        <dbReference type="ARBA" id="ARBA00022989"/>
    </source>
</evidence>
<keyword evidence="7 9" id="KW-0472">Membrane</keyword>
<organism evidence="11 12">
    <name type="scientific">Allopusillimonas soli</name>
    <dbReference type="NCBI Taxonomy" id="659016"/>
    <lineage>
        <taxon>Bacteria</taxon>
        <taxon>Pseudomonadati</taxon>
        <taxon>Pseudomonadota</taxon>
        <taxon>Betaproteobacteria</taxon>
        <taxon>Burkholderiales</taxon>
        <taxon>Alcaligenaceae</taxon>
        <taxon>Allopusillimonas</taxon>
    </lineage>
</organism>
<evidence type="ECO:0000259" key="10">
    <source>
        <dbReference type="Pfam" id="PF04290"/>
    </source>
</evidence>
<comment type="subcellular location">
    <subcellularLocation>
        <location evidence="1 9">Cell inner membrane</location>
        <topology evidence="1 9">Multi-pass membrane protein</topology>
    </subcellularLocation>
</comment>
<dbReference type="GO" id="GO:0022857">
    <property type="term" value="F:transmembrane transporter activity"/>
    <property type="evidence" value="ECO:0007669"/>
    <property type="project" value="UniProtKB-UniRule"/>
</dbReference>
<keyword evidence="2 9" id="KW-0813">Transport</keyword>
<feature type="transmembrane region" description="Helical" evidence="9">
    <location>
        <begin position="131"/>
        <end position="151"/>
    </location>
</feature>
<comment type="subunit">
    <text evidence="9">The complex comprises the extracytoplasmic solute receptor protein and the two transmembrane proteins.</text>
</comment>
<dbReference type="PANTHER" id="PTHR35011">
    <property type="entry name" value="2,3-DIKETO-L-GULONATE TRAP TRANSPORTER SMALL PERMEASE PROTEIN YIAM"/>
    <property type="match status" value="1"/>
</dbReference>
<keyword evidence="5 9" id="KW-0812">Transmembrane</keyword>
<keyword evidence="12" id="KW-1185">Reference proteome</keyword>
<dbReference type="InterPro" id="IPR055348">
    <property type="entry name" value="DctQ"/>
</dbReference>
<evidence type="ECO:0000256" key="7">
    <source>
        <dbReference type="ARBA" id="ARBA00023136"/>
    </source>
</evidence>
<reference evidence="11 12" key="1">
    <citation type="submission" date="2020-07" db="EMBL/GenBank/DDBJ databases">
        <title>Taxonomic revisions and descriptions of new bacterial species based on genomic comparisons in the high-G+C-content subgroup of the family Alcaligenaceae.</title>
        <authorList>
            <person name="Szabo A."/>
            <person name="Felfoldi T."/>
        </authorList>
    </citation>
    <scope>NUCLEOTIDE SEQUENCE [LARGE SCALE GENOMIC DNA]</scope>
    <source>
        <strain evidence="11 12">DSM 25264</strain>
    </source>
</reference>
<feature type="transmembrane region" description="Helical" evidence="9">
    <location>
        <begin position="20"/>
        <end position="42"/>
    </location>
</feature>
<comment type="similarity">
    <text evidence="8 9">Belongs to the TRAP transporter small permease family.</text>
</comment>
<dbReference type="GO" id="GO:0015740">
    <property type="term" value="P:C4-dicarboxylate transport"/>
    <property type="evidence" value="ECO:0007669"/>
    <property type="project" value="TreeGrafter"/>
</dbReference>
<comment type="function">
    <text evidence="9">Part of the tripartite ATP-independent periplasmic (TRAP) transport system.</text>
</comment>
<feature type="transmembrane region" description="Helical" evidence="9">
    <location>
        <begin position="96"/>
        <end position="119"/>
    </location>
</feature>
<keyword evidence="4 9" id="KW-0997">Cell inner membrane</keyword>